<evidence type="ECO:0000256" key="2">
    <source>
        <dbReference type="ARBA" id="ARBA00022475"/>
    </source>
</evidence>
<dbReference type="eggNOG" id="COG1279">
    <property type="taxonomic scope" value="Bacteria"/>
</dbReference>
<feature type="transmembrane region" description="Helical" evidence="6">
    <location>
        <begin position="6"/>
        <end position="29"/>
    </location>
</feature>
<dbReference type="Pfam" id="PF01810">
    <property type="entry name" value="LysE"/>
    <property type="match status" value="1"/>
</dbReference>
<feature type="transmembrane region" description="Helical" evidence="6">
    <location>
        <begin position="151"/>
        <end position="173"/>
    </location>
</feature>
<keyword evidence="4 6" id="KW-1133">Transmembrane helix</keyword>
<dbReference type="RefSeq" id="WP_015779169.1">
    <property type="nucleotide sequence ID" value="NC_013169.1"/>
</dbReference>
<dbReference type="GO" id="GO:0005886">
    <property type="term" value="C:plasma membrane"/>
    <property type="evidence" value="ECO:0007669"/>
    <property type="project" value="UniProtKB-SubCell"/>
</dbReference>
<dbReference type="InterPro" id="IPR001123">
    <property type="entry name" value="LeuE-type"/>
</dbReference>
<dbReference type="HOGENOM" id="CLU_087840_0_0_11"/>
<dbReference type="Proteomes" id="UP000006666">
    <property type="component" value="Chromosome"/>
</dbReference>
<keyword evidence="2" id="KW-1003">Cell membrane</keyword>
<comment type="subcellular location">
    <subcellularLocation>
        <location evidence="1">Cell membrane</location>
        <topology evidence="1">Multi-pass membrane protein</topology>
    </subcellularLocation>
</comment>
<evidence type="ECO:0000256" key="5">
    <source>
        <dbReference type="ARBA" id="ARBA00023136"/>
    </source>
</evidence>
<proteinExistence type="predicted"/>
<organism evidence="7 8">
    <name type="scientific">Kytococcus sedentarius (strain ATCC 14392 / DSM 20547 / JCM 11482 / CCUG 33030 / NBRC 15357 / NCTC 11040 / CCM 314 / 541)</name>
    <name type="common">Micrococcus sedentarius</name>
    <dbReference type="NCBI Taxonomy" id="478801"/>
    <lineage>
        <taxon>Bacteria</taxon>
        <taxon>Bacillati</taxon>
        <taxon>Actinomycetota</taxon>
        <taxon>Actinomycetes</taxon>
        <taxon>Micrococcales</taxon>
        <taxon>Kytococcaceae</taxon>
        <taxon>Kytococcus</taxon>
    </lineage>
</organism>
<dbReference type="PANTHER" id="PTHR30086">
    <property type="entry name" value="ARGININE EXPORTER PROTEIN ARGO"/>
    <property type="match status" value="1"/>
</dbReference>
<dbReference type="PANTHER" id="PTHR30086:SF20">
    <property type="entry name" value="ARGININE EXPORTER PROTEIN ARGO-RELATED"/>
    <property type="match status" value="1"/>
</dbReference>
<keyword evidence="3 6" id="KW-0812">Transmembrane</keyword>
<sequence length="206" mass="21785">MEILTLVGTGLVTGIGLIAAVGAQNAYLLRRGLLREHVGALVALCALSDIVLIGGAVLGVGAVLTWWPPLLDIVRWGGAIFLVGYGLSCLWRAARSTESLTAAPAATGAPTVSLRRALLTMAGFTWLNPHLYLDITILGGLANGYGETGRWWYYTGLCLASFTWFSALGFGSARLAPVFARPRAWQVFDTLIGVVMIALGIGLALR</sequence>
<feature type="transmembrane region" description="Helical" evidence="6">
    <location>
        <begin position="73"/>
        <end position="91"/>
    </location>
</feature>
<keyword evidence="5 6" id="KW-0472">Membrane</keyword>
<gene>
    <name evidence="7" type="ordered locus">Ksed_11850</name>
</gene>
<dbReference type="AlphaFoldDB" id="C7NH54"/>
<dbReference type="GO" id="GO:0015171">
    <property type="term" value="F:amino acid transmembrane transporter activity"/>
    <property type="evidence" value="ECO:0007669"/>
    <property type="project" value="TreeGrafter"/>
</dbReference>
<evidence type="ECO:0000256" key="6">
    <source>
        <dbReference type="SAM" id="Phobius"/>
    </source>
</evidence>
<feature type="transmembrane region" description="Helical" evidence="6">
    <location>
        <begin position="185"/>
        <end position="205"/>
    </location>
</feature>
<evidence type="ECO:0000313" key="8">
    <source>
        <dbReference type="Proteomes" id="UP000006666"/>
    </source>
</evidence>
<name>C7NH54_KYTSD</name>
<evidence type="ECO:0000256" key="1">
    <source>
        <dbReference type="ARBA" id="ARBA00004651"/>
    </source>
</evidence>
<protein>
    <submittedName>
        <fullName evidence="7">Lysine efflux permease</fullName>
    </submittedName>
</protein>
<keyword evidence="8" id="KW-1185">Reference proteome</keyword>
<feature type="transmembrane region" description="Helical" evidence="6">
    <location>
        <begin position="41"/>
        <end position="67"/>
    </location>
</feature>
<dbReference type="EMBL" id="CP001686">
    <property type="protein sequence ID" value="ACV06224.1"/>
    <property type="molecule type" value="Genomic_DNA"/>
</dbReference>
<evidence type="ECO:0000256" key="4">
    <source>
        <dbReference type="ARBA" id="ARBA00022989"/>
    </source>
</evidence>
<dbReference type="KEGG" id="kse:Ksed_11850"/>
<evidence type="ECO:0000313" key="7">
    <source>
        <dbReference type="EMBL" id="ACV06224.1"/>
    </source>
</evidence>
<dbReference type="STRING" id="478801.Ksed_11850"/>
<accession>C7NH54</accession>
<reference evidence="7 8" key="1">
    <citation type="journal article" date="2009" name="Stand. Genomic Sci.">
        <title>Complete genome sequence of Kytococcus sedentarius type strain (541).</title>
        <authorList>
            <person name="Sims D."/>
            <person name="Brettin T."/>
            <person name="Detter J.C."/>
            <person name="Han C."/>
            <person name="Lapidus A."/>
            <person name="Copeland A."/>
            <person name="Glavina Del Rio T."/>
            <person name="Nolan M."/>
            <person name="Chen F."/>
            <person name="Lucas S."/>
            <person name="Tice H."/>
            <person name="Cheng J.F."/>
            <person name="Bruce D."/>
            <person name="Goodwin L."/>
            <person name="Pitluck S."/>
            <person name="Ovchinnikova G."/>
            <person name="Pati A."/>
            <person name="Ivanova N."/>
            <person name="Mavrommatis K."/>
            <person name="Chen A."/>
            <person name="Palaniappan K."/>
            <person name="D'haeseleer P."/>
            <person name="Chain P."/>
            <person name="Bristow J."/>
            <person name="Eisen J.A."/>
            <person name="Markowitz V."/>
            <person name="Hugenholtz P."/>
            <person name="Schneider S."/>
            <person name="Goker M."/>
            <person name="Pukall R."/>
            <person name="Kyrpides N.C."/>
            <person name="Klenk H.P."/>
        </authorList>
    </citation>
    <scope>NUCLEOTIDE SEQUENCE [LARGE SCALE GENOMIC DNA]</scope>
    <source>
        <strain evidence="8">ATCC 14392 / DSM 20547 / JCM 11482 / CCUG 33030 / NBRC 15357 / NCTC 11040 / CCM 314 / 541</strain>
    </source>
</reference>
<evidence type="ECO:0000256" key="3">
    <source>
        <dbReference type="ARBA" id="ARBA00022692"/>
    </source>
</evidence>